<accession>A0AB34IY29</accession>
<evidence type="ECO:0000313" key="3">
    <source>
        <dbReference type="EMBL" id="KAL1508815.1"/>
    </source>
</evidence>
<dbReference type="InterPro" id="IPR032466">
    <property type="entry name" value="Metal_Hydrolase"/>
</dbReference>
<comment type="caution">
    <text evidence="3">The sequence shown here is derived from an EMBL/GenBank/DDBJ whole genome shotgun (WGS) entry which is preliminary data.</text>
</comment>
<feature type="domain" description="Amidohydrolase-related" evidence="2">
    <location>
        <begin position="48"/>
        <end position="385"/>
    </location>
</feature>
<dbReference type="Pfam" id="PF04909">
    <property type="entry name" value="Amidohydro_2"/>
    <property type="match status" value="1"/>
</dbReference>
<dbReference type="PANTHER" id="PTHR43569">
    <property type="entry name" value="AMIDOHYDROLASE"/>
    <property type="match status" value="1"/>
</dbReference>
<dbReference type="InterPro" id="IPR006680">
    <property type="entry name" value="Amidohydro-rel"/>
</dbReference>
<reference evidence="3 4" key="1">
    <citation type="journal article" date="2024" name="Science">
        <title>Giant polyketide synthase enzymes in the biosynthesis of giant marine polyether toxins.</title>
        <authorList>
            <person name="Fallon T.R."/>
            <person name="Shende V.V."/>
            <person name="Wierzbicki I.H."/>
            <person name="Pendleton A.L."/>
            <person name="Watervoot N.F."/>
            <person name="Auber R.P."/>
            <person name="Gonzalez D.J."/>
            <person name="Wisecaver J.H."/>
            <person name="Moore B.S."/>
        </authorList>
    </citation>
    <scope>NUCLEOTIDE SEQUENCE [LARGE SCALE GENOMIC DNA]</scope>
    <source>
        <strain evidence="3 4">12B1</strain>
    </source>
</reference>
<gene>
    <name evidence="3" type="ORF">AB1Y20_004910</name>
</gene>
<dbReference type="EMBL" id="JBGBPQ010000016">
    <property type="protein sequence ID" value="KAL1508815.1"/>
    <property type="molecule type" value="Genomic_DNA"/>
</dbReference>
<dbReference type="Gene3D" id="3.20.20.140">
    <property type="entry name" value="Metal-dependent hydrolases"/>
    <property type="match status" value="1"/>
</dbReference>
<comment type="similarity">
    <text evidence="1">Belongs to the metallo-dependent hydrolases superfamily.</text>
</comment>
<evidence type="ECO:0000313" key="4">
    <source>
        <dbReference type="Proteomes" id="UP001515480"/>
    </source>
</evidence>
<keyword evidence="4" id="KW-1185">Reference proteome</keyword>
<evidence type="ECO:0000256" key="1">
    <source>
        <dbReference type="ARBA" id="ARBA00038310"/>
    </source>
</evidence>
<dbReference type="GO" id="GO:0016787">
    <property type="term" value="F:hydrolase activity"/>
    <property type="evidence" value="ECO:0007669"/>
    <property type="project" value="InterPro"/>
</dbReference>
<dbReference type="PANTHER" id="PTHR43569:SF1">
    <property type="entry name" value="BLL3371 PROTEIN"/>
    <property type="match status" value="1"/>
</dbReference>
<organism evidence="3 4">
    <name type="scientific">Prymnesium parvum</name>
    <name type="common">Toxic golden alga</name>
    <dbReference type="NCBI Taxonomy" id="97485"/>
    <lineage>
        <taxon>Eukaryota</taxon>
        <taxon>Haptista</taxon>
        <taxon>Haptophyta</taxon>
        <taxon>Prymnesiophyceae</taxon>
        <taxon>Prymnesiales</taxon>
        <taxon>Prymnesiaceae</taxon>
        <taxon>Prymnesium</taxon>
    </lineage>
</organism>
<sequence>MRLRLRLGLAARHYCRPIRRADDHVGRALDAWHAASAEPALYPSQRLIDAHHHLWDHRESVDTPPTHRRLPPAPPRPALLLSSPLLLPRYLADDLLADIAASGHRVIATCFVECLTNYTPPLSSPFAPVGEAHFARGAALLRGETRVCAALVAHADLTRAEAPAVLDALGGVAGVRHAHARHPHAPPNHHAPTAAREALLADADFRRGFAALAARRLLFETWGWHTQQRQVVELARAFPEATIVVGHLGGPFLPAAAAAAARRREAEEWARGVEALGACGNVLLKLGGMGMPVLGLQFEARRAAGRASPSSEELAHAWLPFVATAVRAFGTERCMFESNFPIDKVSCSYGNLWNAFKRIAHDSALSIDDAGRDDLFFRTAARAFKIPTAG</sequence>
<name>A0AB34IY29_PRYPA</name>
<dbReference type="Proteomes" id="UP001515480">
    <property type="component" value="Unassembled WGS sequence"/>
</dbReference>
<dbReference type="InterPro" id="IPR052350">
    <property type="entry name" value="Metallo-dep_Lactonases"/>
</dbReference>
<dbReference type="AlphaFoldDB" id="A0AB34IY29"/>
<evidence type="ECO:0000259" key="2">
    <source>
        <dbReference type="Pfam" id="PF04909"/>
    </source>
</evidence>
<protein>
    <recommendedName>
        <fullName evidence="2">Amidohydrolase-related domain-containing protein</fullName>
    </recommendedName>
</protein>
<dbReference type="SUPFAM" id="SSF51556">
    <property type="entry name" value="Metallo-dependent hydrolases"/>
    <property type="match status" value="1"/>
</dbReference>
<proteinExistence type="inferred from homology"/>